<reference evidence="6 7" key="1">
    <citation type="submission" date="2014-02" db="EMBL/GenBank/DDBJ databases">
        <title>The genome sequence of Colletotrichum fioriniae PJ7.</title>
        <authorList>
            <person name="Baroncelli R."/>
            <person name="Thon M.R."/>
        </authorList>
    </citation>
    <scope>NUCLEOTIDE SEQUENCE [LARGE SCALE GENOMIC DNA]</scope>
    <source>
        <strain evidence="6 7">PJ7</strain>
    </source>
</reference>
<feature type="compositionally biased region" description="Low complexity" evidence="1">
    <location>
        <begin position="25"/>
        <end position="37"/>
    </location>
</feature>
<dbReference type="eggNOG" id="ENOG502QZVV">
    <property type="taxonomic scope" value="Eukaryota"/>
</dbReference>
<dbReference type="InterPro" id="IPR055011">
    <property type="entry name" value="Tag1_C"/>
</dbReference>
<dbReference type="GO" id="GO:0000329">
    <property type="term" value="C:fungal-type vacuole membrane"/>
    <property type="evidence" value="ECO:0007669"/>
    <property type="project" value="InterPro"/>
</dbReference>
<evidence type="ECO:0000256" key="2">
    <source>
        <dbReference type="SAM" id="Phobius"/>
    </source>
</evidence>
<dbReference type="OrthoDB" id="5596576at2759"/>
<protein>
    <recommendedName>
        <fullName evidence="8">Pre-rRNA processing protein</fullName>
    </recommendedName>
</protein>
<dbReference type="Pfam" id="PF22786">
    <property type="entry name" value="Tag1_C"/>
    <property type="match status" value="1"/>
</dbReference>
<evidence type="ECO:0000259" key="4">
    <source>
        <dbReference type="Pfam" id="PF26150"/>
    </source>
</evidence>
<evidence type="ECO:0000313" key="6">
    <source>
        <dbReference type="EMBL" id="EXF83501.1"/>
    </source>
</evidence>
<dbReference type="InterPro" id="IPR059065">
    <property type="entry name" value="Ig_Tag1-like_4th"/>
</dbReference>
<dbReference type="EMBL" id="JARH01000231">
    <property type="protein sequence ID" value="EXF83501.1"/>
    <property type="molecule type" value="Genomic_DNA"/>
</dbReference>
<dbReference type="STRING" id="1445577.A0A010RSK6"/>
<comment type="caution">
    <text evidence="6">The sequence shown here is derived from an EMBL/GenBank/DDBJ whole genome shotgun (WGS) entry which is preliminary data.</text>
</comment>
<evidence type="ECO:0000256" key="1">
    <source>
        <dbReference type="SAM" id="MobiDB-lite"/>
    </source>
</evidence>
<dbReference type="Pfam" id="PF26153">
    <property type="entry name" value="LEA-2L_5"/>
    <property type="match status" value="1"/>
</dbReference>
<dbReference type="HOGENOM" id="CLU_006918_0_0_1"/>
<sequence length="863" mass="93102">MAEDEERSPLLAGKGKGRAEDDSSLSESAPLLSSSSATPRYDGEQDDPERSRAASLASNPPSTTTKSSVRWASVISIIVLILLVFGIMAGCFFVPSAVQEYAKQAAVVEPTNLALESITTDGVRARVQANFKLDGSRVQDTTSRRIGKFATWIVRQLGTEQTKVGVFLPEYDDALLGTAVVPPLTISIVDGQTTAIDFIAELSPGDAEAYRKIANEWLDGKLDQLKVLGKANIPLKSGILPLGTHPVSEVLVFEANQIPTLPQYNISRLNFRDLPDSDGQRTAVGADVAITAYNEFPVSLDVPELGFEVLVPNCNSFDPYILLADATTKPLSIKPRTDVTVNVSGIIRELPKSLTRVCPNSKSSPLDKFLDQYMHGEAATVYVRGRKMPDSDTPDWVGDILSEITVPVPFPGQGFDNLIKSFSLTDVNFQLPDPMADPDDPDGSPKVSGTVEVLASLPKEMNFDINVTDLRATADVIYQHKKLGELNLDKWQSANSTKEAGDEKHEPLLRITSRVIDAPLNITDGDVLTDVMQRLLFGGKQVLLDVKAGVDIRVNTALGNLVLKDVPAEGKIPVKPLPGDTFGSIHPQVGDVKIISTSSSAMTLEALVNITNPTPYTASIPYINIHIVRDGFVLGSATAENLRFDKGNNTNLLVKANWDPTAQGEAGRKIASDMISEYLSGRNVTIDVKTHRGTIPTAPLIGEGLSKLNISIAAPKLDLPGEGEKKGHFIRDATFHVLSSTATFTLVSPLRYNTIYVDWINATALYNHTEPVGRIVYGLPFAAPPGMSVTPRLPVDWSAGSVGYDAVKRAIGGSLTLDASANVTVRIGNWKDTVWYEGQGIGIEVVYLLNTIDGAMGFEVSYT</sequence>
<dbReference type="AlphaFoldDB" id="A0A010RSK6"/>
<keyword evidence="7" id="KW-1185">Reference proteome</keyword>
<dbReference type="Proteomes" id="UP000020467">
    <property type="component" value="Unassembled WGS sequence"/>
</dbReference>
<dbReference type="InterPro" id="IPR059066">
    <property type="entry name" value="Ig_Tag1-like_5th"/>
</dbReference>
<dbReference type="InterPro" id="IPR046368">
    <property type="entry name" value="Tag1"/>
</dbReference>
<feature type="domain" description="Tag1-like fourth Ig-like" evidence="4">
    <location>
        <begin position="586"/>
        <end position="700"/>
    </location>
</feature>
<dbReference type="SUPFAM" id="SSF117070">
    <property type="entry name" value="LEA14-like"/>
    <property type="match status" value="1"/>
</dbReference>
<keyword evidence="2" id="KW-0812">Transmembrane</keyword>
<dbReference type="Pfam" id="PF26150">
    <property type="entry name" value="LEA-2_4"/>
    <property type="match status" value="1"/>
</dbReference>
<organism evidence="6 7">
    <name type="scientific">Colletotrichum fioriniae PJ7</name>
    <dbReference type="NCBI Taxonomy" id="1445577"/>
    <lineage>
        <taxon>Eukaryota</taxon>
        <taxon>Fungi</taxon>
        <taxon>Dikarya</taxon>
        <taxon>Ascomycota</taxon>
        <taxon>Pezizomycotina</taxon>
        <taxon>Sordariomycetes</taxon>
        <taxon>Hypocreomycetidae</taxon>
        <taxon>Glomerellales</taxon>
        <taxon>Glomerellaceae</taxon>
        <taxon>Colletotrichum</taxon>
        <taxon>Colletotrichum acutatum species complex</taxon>
    </lineage>
</organism>
<feature type="domain" description="Tag1 C-terminal" evidence="3">
    <location>
        <begin position="461"/>
        <end position="575"/>
    </location>
</feature>
<evidence type="ECO:0008006" key="8">
    <source>
        <dbReference type="Google" id="ProtNLM"/>
    </source>
</evidence>
<dbReference type="PANTHER" id="PTHR35895:SF3">
    <property type="entry name" value="PRE-RRNA PROCESSING PROTEIN"/>
    <property type="match status" value="1"/>
</dbReference>
<keyword evidence="2" id="KW-1133">Transmembrane helix</keyword>
<evidence type="ECO:0000259" key="5">
    <source>
        <dbReference type="Pfam" id="PF26153"/>
    </source>
</evidence>
<evidence type="ECO:0000259" key="3">
    <source>
        <dbReference type="Pfam" id="PF22786"/>
    </source>
</evidence>
<name>A0A010RSK6_9PEZI</name>
<evidence type="ECO:0000313" key="7">
    <source>
        <dbReference type="Proteomes" id="UP000020467"/>
    </source>
</evidence>
<feature type="region of interest" description="Disordered" evidence="1">
    <location>
        <begin position="1"/>
        <end position="66"/>
    </location>
</feature>
<accession>A0A010RSK6</accession>
<dbReference type="PANTHER" id="PTHR35895">
    <property type="entry name" value="CHROMOSOME 16, WHOLE GENOME SHOTGUN SEQUENCE"/>
    <property type="match status" value="1"/>
</dbReference>
<proteinExistence type="predicted"/>
<feature type="transmembrane region" description="Helical" evidence="2">
    <location>
        <begin position="71"/>
        <end position="95"/>
    </location>
</feature>
<dbReference type="KEGG" id="cfj:CFIO01_10176"/>
<feature type="compositionally biased region" description="Polar residues" evidence="1">
    <location>
        <begin position="56"/>
        <end position="66"/>
    </location>
</feature>
<gene>
    <name evidence="6" type="ORF">CFIO01_10176</name>
</gene>
<dbReference type="Pfam" id="PF26174">
    <property type="entry name" value="LEA-2_1"/>
    <property type="match status" value="1"/>
</dbReference>
<feature type="domain" description="Tag1-like fifth Ig-like" evidence="5">
    <location>
        <begin position="724"/>
        <end position="835"/>
    </location>
</feature>
<keyword evidence="2" id="KW-0472">Membrane</keyword>